<dbReference type="InterPro" id="IPR011701">
    <property type="entry name" value="MFS"/>
</dbReference>
<feature type="transmembrane region" description="Helical" evidence="6">
    <location>
        <begin position="388"/>
        <end position="406"/>
    </location>
</feature>
<feature type="transmembrane region" description="Helical" evidence="6">
    <location>
        <begin position="477"/>
        <end position="497"/>
    </location>
</feature>
<evidence type="ECO:0000256" key="1">
    <source>
        <dbReference type="ARBA" id="ARBA00004141"/>
    </source>
</evidence>
<dbReference type="Pfam" id="PF07690">
    <property type="entry name" value="MFS_1"/>
    <property type="match status" value="1"/>
</dbReference>
<feature type="transmembrane region" description="Helical" evidence="6">
    <location>
        <begin position="418"/>
        <end position="438"/>
    </location>
</feature>
<dbReference type="AlphaFoldDB" id="A0AAN6WUC1"/>
<keyword evidence="2 6" id="KW-0812">Transmembrane</keyword>
<dbReference type="GO" id="GO:0022857">
    <property type="term" value="F:transmembrane transporter activity"/>
    <property type="evidence" value="ECO:0007669"/>
    <property type="project" value="InterPro"/>
</dbReference>
<feature type="transmembrane region" description="Helical" evidence="6">
    <location>
        <begin position="269"/>
        <end position="290"/>
    </location>
</feature>
<feature type="region of interest" description="Disordered" evidence="5">
    <location>
        <begin position="1"/>
        <end position="47"/>
    </location>
</feature>
<sequence length="548" mass="59866">MAYTESDPDTGTEQTDRTPLLGSSTRSVSPLSDTTVTTEDGHANDTSNNEASLLIKNEGQRALIRPAVIALVFVVMFLVELGVGMSIPPMNAIMEAIICRQMHPDAFDTSPTTGTTLQYCAGGLILSDDPVCKSPDVQGYLAMLKGWTSTFECIPGILMAVPYGILSDRRGRRPVLGFTVVGMVLSQVFTFAVFYFSNIVPLWWIWLSAVFQFIGGGGNVFVAILYTLLADVVQVDQRATVFLRFGAVFLASQMVAGPIGGGMMVRDPWFPLLVSLGVLFIGNVIVLFLPETLQLHDTKRIPAAQQRQDETVMDQDTSVPVKLWRKAKARGQEVWEFILLNKKVTVLMMSLVFVILGRFVGDLLLQYATKRYDWSWSRASMVLIIRNATSLVTLLALMPLASWLCVHHLHMSAVTKDIWLARWSGVMGILGCLVIAAAANGYLFSVGLVWFALGSGMPPIVRSLLNGMVEEHHVGTLNVLVGLLETVGLMMAGPLLSKSLSVGMNLGGAWVGLPFLVAGIFFVISTTVVWIFGLPSGQRRRQSFEQPS</sequence>
<feature type="compositionally biased region" description="Acidic residues" evidence="5">
    <location>
        <begin position="1"/>
        <end position="10"/>
    </location>
</feature>
<dbReference type="GO" id="GO:0016020">
    <property type="term" value="C:membrane"/>
    <property type="evidence" value="ECO:0007669"/>
    <property type="project" value="UniProtKB-SubCell"/>
</dbReference>
<feature type="transmembrane region" description="Helical" evidence="6">
    <location>
        <begin position="63"/>
        <end position="83"/>
    </location>
</feature>
<evidence type="ECO:0000256" key="6">
    <source>
        <dbReference type="SAM" id="Phobius"/>
    </source>
</evidence>
<evidence type="ECO:0000313" key="8">
    <source>
        <dbReference type="Proteomes" id="UP001302126"/>
    </source>
</evidence>
<feature type="transmembrane region" description="Helical" evidence="6">
    <location>
        <begin position="241"/>
        <end position="263"/>
    </location>
</feature>
<protein>
    <submittedName>
        <fullName evidence="7">Major facilitator superfamily domain-containing protein</fullName>
    </submittedName>
</protein>
<dbReference type="Gene3D" id="1.20.1250.20">
    <property type="entry name" value="MFS general substrate transporter like domains"/>
    <property type="match status" value="1"/>
</dbReference>
<proteinExistence type="predicted"/>
<evidence type="ECO:0000256" key="2">
    <source>
        <dbReference type="ARBA" id="ARBA00022692"/>
    </source>
</evidence>
<evidence type="ECO:0000256" key="5">
    <source>
        <dbReference type="SAM" id="MobiDB-lite"/>
    </source>
</evidence>
<feature type="compositionally biased region" description="Polar residues" evidence="5">
    <location>
        <begin position="21"/>
        <end position="47"/>
    </location>
</feature>
<feature type="transmembrane region" description="Helical" evidence="6">
    <location>
        <begin position="203"/>
        <end position="229"/>
    </location>
</feature>
<accession>A0AAN6WUC1</accession>
<dbReference type="SUPFAM" id="SSF103473">
    <property type="entry name" value="MFS general substrate transporter"/>
    <property type="match status" value="1"/>
</dbReference>
<organism evidence="7 8">
    <name type="scientific">Podospora australis</name>
    <dbReference type="NCBI Taxonomy" id="1536484"/>
    <lineage>
        <taxon>Eukaryota</taxon>
        <taxon>Fungi</taxon>
        <taxon>Dikarya</taxon>
        <taxon>Ascomycota</taxon>
        <taxon>Pezizomycotina</taxon>
        <taxon>Sordariomycetes</taxon>
        <taxon>Sordariomycetidae</taxon>
        <taxon>Sordariales</taxon>
        <taxon>Podosporaceae</taxon>
        <taxon>Podospora</taxon>
    </lineage>
</organism>
<comment type="caution">
    <text evidence="7">The sequence shown here is derived from an EMBL/GenBank/DDBJ whole genome shotgun (WGS) entry which is preliminary data.</text>
</comment>
<keyword evidence="4 6" id="KW-0472">Membrane</keyword>
<feature type="transmembrane region" description="Helical" evidence="6">
    <location>
        <begin position="444"/>
        <end position="465"/>
    </location>
</feature>
<reference evidence="7" key="1">
    <citation type="journal article" date="2023" name="Mol. Phylogenet. Evol.">
        <title>Genome-scale phylogeny and comparative genomics of the fungal order Sordariales.</title>
        <authorList>
            <person name="Hensen N."/>
            <person name="Bonometti L."/>
            <person name="Westerberg I."/>
            <person name="Brannstrom I.O."/>
            <person name="Guillou S."/>
            <person name="Cros-Aarteil S."/>
            <person name="Calhoun S."/>
            <person name="Haridas S."/>
            <person name="Kuo A."/>
            <person name="Mondo S."/>
            <person name="Pangilinan J."/>
            <person name="Riley R."/>
            <person name="LaButti K."/>
            <person name="Andreopoulos B."/>
            <person name="Lipzen A."/>
            <person name="Chen C."/>
            <person name="Yan M."/>
            <person name="Daum C."/>
            <person name="Ng V."/>
            <person name="Clum A."/>
            <person name="Steindorff A."/>
            <person name="Ohm R.A."/>
            <person name="Martin F."/>
            <person name="Silar P."/>
            <person name="Natvig D.O."/>
            <person name="Lalanne C."/>
            <person name="Gautier V."/>
            <person name="Ament-Velasquez S.L."/>
            <person name="Kruys A."/>
            <person name="Hutchinson M.I."/>
            <person name="Powell A.J."/>
            <person name="Barry K."/>
            <person name="Miller A.N."/>
            <person name="Grigoriev I.V."/>
            <person name="Debuchy R."/>
            <person name="Gladieux P."/>
            <person name="Hiltunen Thoren M."/>
            <person name="Johannesson H."/>
        </authorList>
    </citation>
    <scope>NUCLEOTIDE SEQUENCE</scope>
    <source>
        <strain evidence="7">PSN309</strain>
    </source>
</reference>
<keyword evidence="8" id="KW-1185">Reference proteome</keyword>
<keyword evidence="3 6" id="KW-1133">Transmembrane helix</keyword>
<dbReference type="PANTHER" id="PTHR23507">
    <property type="entry name" value="ZGC:174356"/>
    <property type="match status" value="1"/>
</dbReference>
<reference evidence="7" key="2">
    <citation type="submission" date="2023-05" db="EMBL/GenBank/DDBJ databases">
        <authorList>
            <consortium name="Lawrence Berkeley National Laboratory"/>
            <person name="Steindorff A."/>
            <person name="Hensen N."/>
            <person name="Bonometti L."/>
            <person name="Westerberg I."/>
            <person name="Brannstrom I.O."/>
            <person name="Guillou S."/>
            <person name="Cros-Aarteil S."/>
            <person name="Calhoun S."/>
            <person name="Haridas S."/>
            <person name="Kuo A."/>
            <person name="Mondo S."/>
            <person name="Pangilinan J."/>
            <person name="Riley R."/>
            <person name="Labutti K."/>
            <person name="Andreopoulos B."/>
            <person name="Lipzen A."/>
            <person name="Chen C."/>
            <person name="Yanf M."/>
            <person name="Daum C."/>
            <person name="Ng V."/>
            <person name="Clum A."/>
            <person name="Ohm R."/>
            <person name="Martin F."/>
            <person name="Silar P."/>
            <person name="Natvig D."/>
            <person name="Lalanne C."/>
            <person name="Gautier V."/>
            <person name="Ament-Velasquez S.L."/>
            <person name="Kruys A."/>
            <person name="Hutchinson M.I."/>
            <person name="Powell A.J."/>
            <person name="Barry K."/>
            <person name="Miller A.N."/>
            <person name="Grigoriev I.V."/>
            <person name="Debuchy R."/>
            <person name="Gladieux P."/>
            <person name="Thoren M.H."/>
            <person name="Johannesson H."/>
        </authorList>
    </citation>
    <scope>NUCLEOTIDE SEQUENCE</scope>
    <source>
        <strain evidence="7">PSN309</strain>
    </source>
</reference>
<name>A0AAN6WUC1_9PEZI</name>
<comment type="subcellular location">
    <subcellularLocation>
        <location evidence="1">Membrane</location>
        <topology evidence="1">Multi-pass membrane protein</topology>
    </subcellularLocation>
</comment>
<evidence type="ECO:0000256" key="4">
    <source>
        <dbReference type="ARBA" id="ARBA00023136"/>
    </source>
</evidence>
<dbReference type="PANTHER" id="PTHR23507:SF1">
    <property type="entry name" value="FI18259P1-RELATED"/>
    <property type="match status" value="1"/>
</dbReference>
<dbReference type="EMBL" id="MU864424">
    <property type="protein sequence ID" value="KAK4186417.1"/>
    <property type="molecule type" value="Genomic_DNA"/>
</dbReference>
<dbReference type="Proteomes" id="UP001302126">
    <property type="component" value="Unassembled WGS sequence"/>
</dbReference>
<evidence type="ECO:0000313" key="7">
    <source>
        <dbReference type="EMBL" id="KAK4186417.1"/>
    </source>
</evidence>
<feature type="transmembrane region" description="Helical" evidence="6">
    <location>
        <begin position="346"/>
        <end position="368"/>
    </location>
</feature>
<feature type="transmembrane region" description="Helical" evidence="6">
    <location>
        <begin position="175"/>
        <end position="197"/>
    </location>
</feature>
<gene>
    <name evidence="7" type="ORF">QBC35DRAFT_501309</name>
</gene>
<feature type="transmembrane region" description="Helical" evidence="6">
    <location>
        <begin position="509"/>
        <end position="532"/>
    </location>
</feature>
<dbReference type="InterPro" id="IPR036259">
    <property type="entry name" value="MFS_trans_sf"/>
</dbReference>
<evidence type="ECO:0000256" key="3">
    <source>
        <dbReference type="ARBA" id="ARBA00022989"/>
    </source>
</evidence>